<gene>
    <name evidence="1" type="ORF">ILEXP_LOCUS41456</name>
</gene>
<proteinExistence type="predicted"/>
<reference evidence="1 2" key="1">
    <citation type="submission" date="2024-02" db="EMBL/GenBank/DDBJ databases">
        <authorList>
            <person name="Vignale AGUSTIN F."/>
            <person name="Sosa J E."/>
            <person name="Modenutti C."/>
        </authorList>
    </citation>
    <scope>NUCLEOTIDE SEQUENCE [LARGE SCALE GENOMIC DNA]</scope>
</reference>
<dbReference type="AlphaFoldDB" id="A0ABC8TRN3"/>
<accession>A0ABC8TRN3</accession>
<dbReference type="EMBL" id="CAUOFW020005851">
    <property type="protein sequence ID" value="CAK9171849.1"/>
    <property type="molecule type" value="Genomic_DNA"/>
</dbReference>
<evidence type="ECO:0000313" key="1">
    <source>
        <dbReference type="EMBL" id="CAK9171849.1"/>
    </source>
</evidence>
<organism evidence="1 2">
    <name type="scientific">Ilex paraguariensis</name>
    <name type="common">yerba mate</name>
    <dbReference type="NCBI Taxonomy" id="185542"/>
    <lineage>
        <taxon>Eukaryota</taxon>
        <taxon>Viridiplantae</taxon>
        <taxon>Streptophyta</taxon>
        <taxon>Embryophyta</taxon>
        <taxon>Tracheophyta</taxon>
        <taxon>Spermatophyta</taxon>
        <taxon>Magnoliopsida</taxon>
        <taxon>eudicotyledons</taxon>
        <taxon>Gunneridae</taxon>
        <taxon>Pentapetalae</taxon>
        <taxon>asterids</taxon>
        <taxon>campanulids</taxon>
        <taxon>Aquifoliales</taxon>
        <taxon>Aquifoliaceae</taxon>
        <taxon>Ilex</taxon>
    </lineage>
</organism>
<protein>
    <submittedName>
        <fullName evidence="1">Uncharacterized protein</fullName>
    </submittedName>
</protein>
<evidence type="ECO:0000313" key="2">
    <source>
        <dbReference type="Proteomes" id="UP001642360"/>
    </source>
</evidence>
<sequence>MKNDMFLTFHKARSRYLSSYKDEIHPFCSLHRLAYAIGMTYNELPDVFVELTEQKVREIQKSVKDGTYTLSPLLLRAFARKGDQKPGFFHTFPAKDESNLYLGINPTLEDSLVLTALGRMLNLHFLRVNLFTDKSFGLRTTPNAFYSTVCARGKVLRLYKCDLTISLRTINRESLLLNLSHIVKDGAIIEFVDKFLSVPILDQSGRDFTAEMGCSIPTVGLLTHVLLNFALTEFDKEFQRAFPGVDYSRYIHEVFLSCPKISTSNTCSSKQGKTLESEAMQLSLESEAMQLSFFDEQQVLSLLDQLHLAGKILSIGPGDAPVPCYGGLVCVSQDGKIKVKEKILD</sequence>
<name>A0ABC8TRN3_9AQUA</name>
<keyword evidence="2" id="KW-1185">Reference proteome</keyword>
<comment type="caution">
    <text evidence="1">The sequence shown here is derived from an EMBL/GenBank/DDBJ whole genome shotgun (WGS) entry which is preliminary data.</text>
</comment>
<dbReference type="Proteomes" id="UP001642360">
    <property type="component" value="Unassembled WGS sequence"/>
</dbReference>